<dbReference type="Pfam" id="PF13884">
    <property type="entry name" value="Peptidase_S74"/>
    <property type="match status" value="1"/>
</dbReference>
<sequence>MASKFKAGMLNFIEVLNEMWDAFVVGPFNALPLIGGVLTGPLSSPLVTGTGATNASSRPRSLLGYPGGQEPSISMARWTGQGSNDYVWTFVNSNGTLRLQFSKVGAFGTAEQESAYMQIFNISHTDTVDGDDITTTCNFRGKYLIPRLDNQYDVGLPSQAYRTIYARTGTINTSDARLKCQFRDLTPAEIAASCDLARAVQIYRWRDAVDEKSSDAREHVGPTVQRAIEIMTVHGLDPFNYGFVCYDAWDRQVVEHPAVEARAALPPTAEVAAVLDGAGNVVTPAVPATPGRPAIEAREAYTEVVREAGDRYAFRYAELSMFIAAGQAAHQDALEHRIAALEAA</sequence>
<dbReference type="CDD" id="cd10144">
    <property type="entry name" value="Peptidase_S74_CIMCD"/>
    <property type="match status" value="1"/>
</dbReference>
<dbReference type="PROSITE" id="PS51688">
    <property type="entry name" value="ICA"/>
    <property type="match status" value="1"/>
</dbReference>
<proteinExistence type="predicted"/>
<gene>
    <name evidence="2" type="ORF">DUPY_53390</name>
</gene>
<evidence type="ECO:0000259" key="1">
    <source>
        <dbReference type="PROSITE" id="PS51688"/>
    </source>
</evidence>
<comment type="caution">
    <text evidence="2">The sequence shown here is derived from an EMBL/GenBank/DDBJ whole genome shotgun (WGS) entry which is preliminary data.</text>
</comment>
<protein>
    <recommendedName>
        <fullName evidence="1">Peptidase S74 domain-containing protein</fullName>
    </recommendedName>
</protein>
<dbReference type="Gene3D" id="1.10.10.10">
    <property type="entry name" value="Winged helix-like DNA-binding domain superfamily/Winged helix DNA-binding domain"/>
    <property type="match status" value="1"/>
</dbReference>
<reference evidence="3" key="1">
    <citation type="journal article" date="2016" name="Front. Microbiol.">
        <title>Molecular Keys to the Janthinobacterium and Duganella spp. Interaction with the Plant Pathogen Fusarium graminearum.</title>
        <authorList>
            <person name="Haack F.S."/>
            <person name="Poehlein A."/>
            <person name="Kroger C."/>
            <person name="Voigt C.A."/>
            <person name="Piepenbring M."/>
            <person name="Bode H.B."/>
            <person name="Daniel R."/>
            <person name="Schafer W."/>
            <person name="Streit W.R."/>
        </authorList>
    </citation>
    <scope>NUCLEOTIDE SEQUENCE [LARGE SCALE GENOMIC DNA]</scope>
    <source>
        <strain evidence="3">T54</strain>
    </source>
</reference>
<dbReference type="OrthoDB" id="6054389at2"/>
<dbReference type="RefSeq" id="WP_141749704.1">
    <property type="nucleotide sequence ID" value="NZ_LROM01000156.1"/>
</dbReference>
<name>A0A1E7W4R8_9BURK</name>
<dbReference type="InterPro" id="IPR030392">
    <property type="entry name" value="S74_ICA"/>
</dbReference>
<organism evidence="2 3">
    <name type="scientific">Duganella phyllosphaerae</name>
    <dbReference type="NCBI Taxonomy" id="762836"/>
    <lineage>
        <taxon>Bacteria</taxon>
        <taxon>Pseudomonadati</taxon>
        <taxon>Pseudomonadota</taxon>
        <taxon>Betaproteobacteria</taxon>
        <taxon>Burkholderiales</taxon>
        <taxon>Oxalobacteraceae</taxon>
        <taxon>Telluria group</taxon>
        <taxon>Duganella</taxon>
    </lineage>
</organism>
<evidence type="ECO:0000313" key="2">
    <source>
        <dbReference type="EMBL" id="OEZ90732.1"/>
    </source>
</evidence>
<evidence type="ECO:0000313" key="3">
    <source>
        <dbReference type="Proteomes" id="UP000175989"/>
    </source>
</evidence>
<dbReference type="AlphaFoldDB" id="A0A1E7W4R8"/>
<accession>A0A1E7W4R8</accession>
<dbReference type="Proteomes" id="UP000175989">
    <property type="component" value="Unassembled WGS sequence"/>
</dbReference>
<feature type="domain" description="Peptidase S74" evidence="1">
    <location>
        <begin position="174"/>
        <end position="344"/>
    </location>
</feature>
<dbReference type="EMBL" id="LROM01000156">
    <property type="protein sequence ID" value="OEZ90732.1"/>
    <property type="molecule type" value="Genomic_DNA"/>
</dbReference>
<keyword evidence="3" id="KW-1185">Reference proteome</keyword>
<dbReference type="InterPro" id="IPR036388">
    <property type="entry name" value="WH-like_DNA-bd_sf"/>
</dbReference>